<dbReference type="EMBL" id="CP042469">
    <property type="protein sequence ID" value="QOX65068.1"/>
    <property type="molecule type" value="Genomic_DNA"/>
</dbReference>
<dbReference type="Proteomes" id="UP000594014">
    <property type="component" value="Chromosome"/>
</dbReference>
<protein>
    <submittedName>
        <fullName evidence="1">LicD family protein</fullName>
    </submittedName>
</protein>
<proteinExistence type="predicted"/>
<organism evidence="1 2">
    <name type="scientific">Anoxybacterium hadale</name>
    <dbReference type="NCBI Taxonomy" id="3408580"/>
    <lineage>
        <taxon>Bacteria</taxon>
        <taxon>Bacillati</taxon>
        <taxon>Bacillota</taxon>
        <taxon>Clostridia</taxon>
        <taxon>Peptostreptococcales</taxon>
        <taxon>Anaerovoracaceae</taxon>
        <taxon>Anoxybacterium</taxon>
    </lineage>
</organism>
<accession>A0ACD1AFS5</accession>
<keyword evidence="2" id="KW-1185">Reference proteome</keyword>
<name>A0ACD1AFS5_9FIRM</name>
<evidence type="ECO:0000313" key="1">
    <source>
        <dbReference type="EMBL" id="QOX65068.1"/>
    </source>
</evidence>
<gene>
    <name evidence="1" type="ORF">FRZ06_17815</name>
</gene>
<reference evidence="1" key="1">
    <citation type="submission" date="2019-08" db="EMBL/GenBank/DDBJ databases">
        <title>Genome sequence of Clostridiales bacterium MT110.</title>
        <authorList>
            <person name="Cao J."/>
        </authorList>
    </citation>
    <scope>NUCLEOTIDE SEQUENCE</scope>
    <source>
        <strain evidence="1">MT110</strain>
    </source>
</reference>
<evidence type="ECO:0000313" key="2">
    <source>
        <dbReference type="Proteomes" id="UP000594014"/>
    </source>
</evidence>
<sequence length="347" mass="40794">MSKKLKTICKKILSDVSPSFRKMLAIQKKLEGVERQLIAIEQTINNYQLRNQAMLWLAIPQKVTSLNTVQRNFWINYPKSEGDLRILQKGNMYILKELKEICDQNGIQFWLHGGTLIGGIRHGGCIPWDDDVDIAMLRSDVENLYNLLKDDDQFQLNIYYHDDEKFSRAYQFKLRNQEIPCFVDIFIFDFCRCDLPKGELSFKQHYHKIRNKMISEFCSIEPRLIVEDIGCWHFGPFKEEDKKLADNIINNALKEMGDYNQGNAVYYSIENYPFPYPVIPIDSIFPTNKCSFEGIEVNIPKDVDLYLKGYGDYWQIPADIEKAPHFYYFKDHIEAIDDFLKKKAFDV</sequence>